<keyword evidence="4" id="KW-1185">Reference proteome</keyword>
<dbReference type="HOGENOM" id="CLU_2577733_0_0_1"/>
<dbReference type="Proteomes" id="UP000026961">
    <property type="component" value="Chromosome 3"/>
</dbReference>
<dbReference type="EnsemblPlants" id="OGLUM03G29460.1">
    <property type="protein sequence ID" value="OGLUM03G29460.1"/>
    <property type="gene ID" value="OGLUM03G29460"/>
</dbReference>
<proteinExistence type="predicted"/>
<feature type="compositionally biased region" description="Basic and acidic residues" evidence="1">
    <location>
        <begin position="67"/>
        <end position="81"/>
    </location>
</feature>
<feature type="signal peptide" evidence="2">
    <location>
        <begin position="1"/>
        <end position="21"/>
    </location>
</feature>
<evidence type="ECO:0000313" key="3">
    <source>
        <dbReference type="EnsemblPlants" id="OGLUM03G29460.1"/>
    </source>
</evidence>
<evidence type="ECO:0000256" key="1">
    <source>
        <dbReference type="SAM" id="MobiDB-lite"/>
    </source>
</evidence>
<protein>
    <recommendedName>
        <fullName evidence="5">DUF834 domain-containing protein</fullName>
    </recommendedName>
</protein>
<reference evidence="3" key="1">
    <citation type="submission" date="2015-04" db="UniProtKB">
        <authorList>
            <consortium name="EnsemblPlants"/>
        </authorList>
    </citation>
    <scope>IDENTIFICATION</scope>
</reference>
<sequence>MGTMTVCNCWAWRWLGAGAAATALDLAPLATAGGLSPSQDDGDTQGGGEGRWQATGKRWRLAAGERSAPRQREDRRQAGAV</sequence>
<dbReference type="Gramene" id="OGLUM03G29460.1">
    <property type="protein sequence ID" value="OGLUM03G29460.1"/>
    <property type="gene ID" value="OGLUM03G29460"/>
</dbReference>
<reference evidence="3" key="2">
    <citation type="submission" date="2018-05" db="EMBL/GenBank/DDBJ databases">
        <title>OgluRS3 (Oryza glumaepatula Reference Sequence Version 3).</title>
        <authorList>
            <person name="Zhang J."/>
            <person name="Kudrna D."/>
            <person name="Lee S."/>
            <person name="Talag J."/>
            <person name="Welchert J."/>
            <person name="Wing R.A."/>
        </authorList>
    </citation>
    <scope>NUCLEOTIDE SEQUENCE [LARGE SCALE GENOMIC DNA]</scope>
</reference>
<organism evidence="3">
    <name type="scientific">Oryza glumipatula</name>
    <dbReference type="NCBI Taxonomy" id="40148"/>
    <lineage>
        <taxon>Eukaryota</taxon>
        <taxon>Viridiplantae</taxon>
        <taxon>Streptophyta</taxon>
        <taxon>Embryophyta</taxon>
        <taxon>Tracheophyta</taxon>
        <taxon>Spermatophyta</taxon>
        <taxon>Magnoliopsida</taxon>
        <taxon>Liliopsida</taxon>
        <taxon>Poales</taxon>
        <taxon>Poaceae</taxon>
        <taxon>BOP clade</taxon>
        <taxon>Oryzoideae</taxon>
        <taxon>Oryzeae</taxon>
        <taxon>Oryzinae</taxon>
        <taxon>Oryza</taxon>
    </lineage>
</organism>
<keyword evidence="2" id="KW-0732">Signal</keyword>
<evidence type="ECO:0000313" key="4">
    <source>
        <dbReference type="Proteomes" id="UP000026961"/>
    </source>
</evidence>
<dbReference type="AlphaFoldDB" id="A0A0D9ZBH1"/>
<accession>A0A0D9ZBH1</accession>
<feature type="chain" id="PRO_5002352058" description="DUF834 domain-containing protein" evidence="2">
    <location>
        <begin position="22"/>
        <end position="81"/>
    </location>
</feature>
<name>A0A0D9ZBH1_9ORYZ</name>
<evidence type="ECO:0000256" key="2">
    <source>
        <dbReference type="SAM" id="SignalP"/>
    </source>
</evidence>
<evidence type="ECO:0008006" key="5">
    <source>
        <dbReference type="Google" id="ProtNLM"/>
    </source>
</evidence>
<feature type="region of interest" description="Disordered" evidence="1">
    <location>
        <begin position="31"/>
        <end position="81"/>
    </location>
</feature>